<proteinExistence type="predicted"/>
<sequence>MKVSSCKRMLCITILLLLMLTEGYTKPQQPAEGPQTPPRQKPRPPRQTRTTGTKGNVRAKQAATSKHYIVIKTSPS</sequence>
<organism evidence="3 4">
    <name type="scientific">Petrolisthes manimaculis</name>
    <dbReference type="NCBI Taxonomy" id="1843537"/>
    <lineage>
        <taxon>Eukaryota</taxon>
        <taxon>Metazoa</taxon>
        <taxon>Ecdysozoa</taxon>
        <taxon>Arthropoda</taxon>
        <taxon>Crustacea</taxon>
        <taxon>Multicrustacea</taxon>
        <taxon>Malacostraca</taxon>
        <taxon>Eumalacostraca</taxon>
        <taxon>Eucarida</taxon>
        <taxon>Decapoda</taxon>
        <taxon>Pleocyemata</taxon>
        <taxon>Anomura</taxon>
        <taxon>Galatheoidea</taxon>
        <taxon>Porcellanidae</taxon>
        <taxon>Petrolisthes</taxon>
    </lineage>
</organism>
<reference evidence="3" key="1">
    <citation type="submission" date="2023-11" db="EMBL/GenBank/DDBJ databases">
        <title>Genome assemblies of two species of porcelain crab, Petrolisthes cinctipes and Petrolisthes manimaculis (Anomura: Porcellanidae).</title>
        <authorList>
            <person name="Angst P."/>
        </authorList>
    </citation>
    <scope>NUCLEOTIDE SEQUENCE</scope>
    <source>
        <strain evidence="3">PB745_02</strain>
        <tissue evidence="3">Gill</tissue>
    </source>
</reference>
<feature type="region of interest" description="Disordered" evidence="1">
    <location>
        <begin position="26"/>
        <end position="65"/>
    </location>
</feature>
<comment type="caution">
    <text evidence="3">The sequence shown here is derived from an EMBL/GenBank/DDBJ whole genome shotgun (WGS) entry which is preliminary data.</text>
</comment>
<dbReference type="EMBL" id="JAWZYT010004292">
    <property type="protein sequence ID" value="KAK4294439.1"/>
    <property type="molecule type" value="Genomic_DNA"/>
</dbReference>
<dbReference type="Proteomes" id="UP001292094">
    <property type="component" value="Unassembled WGS sequence"/>
</dbReference>
<name>A0AAE1TT96_9EUCA</name>
<feature type="chain" id="PRO_5042031585" description="Secreted protein" evidence="2">
    <location>
        <begin position="26"/>
        <end position="76"/>
    </location>
</feature>
<gene>
    <name evidence="3" type="ORF">Pmani_032934</name>
</gene>
<keyword evidence="2" id="KW-0732">Signal</keyword>
<evidence type="ECO:0000256" key="2">
    <source>
        <dbReference type="SAM" id="SignalP"/>
    </source>
</evidence>
<evidence type="ECO:0008006" key="5">
    <source>
        <dbReference type="Google" id="ProtNLM"/>
    </source>
</evidence>
<evidence type="ECO:0000256" key="1">
    <source>
        <dbReference type="SAM" id="MobiDB-lite"/>
    </source>
</evidence>
<protein>
    <recommendedName>
        <fullName evidence="5">Secreted protein</fullName>
    </recommendedName>
</protein>
<evidence type="ECO:0000313" key="3">
    <source>
        <dbReference type="EMBL" id="KAK4294439.1"/>
    </source>
</evidence>
<dbReference type="AlphaFoldDB" id="A0AAE1TT96"/>
<evidence type="ECO:0000313" key="4">
    <source>
        <dbReference type="Proteomes" id="UP001292094"/>
    </source>
</evidence>
<keyword evidence="4" id="KW-1185">Reference proteome</keyword>
<accession>A0AAE1TT96</accession>
<feature type="signal peptide" evidence="2">
    <location>
        <begin position="1"/>
        <end position="25"/>
    </location>
</feature>